<dbReference type="PROSITE" id="PS00744">
    <property type="entry name" value="BETA_LACTAMASE_B_2"/>
    <property type="match status" value="1"/>
</dbReference>
<keyword evidence="10 13" id="KW-0378">Hydrolase</keyword>
<evidence type="ECO:0000256" key="11">
    <source>
        <dbReference type="ARBA" id="ARBA00022833"/>
    </source>
</evidence>
<dbReference type="SMR" id="D6PLR0"/>
<dbReference type="NCBIfam" id="NF012145">
    <property type="entry name" value="blaDIM_SIM_IMP"/>
    <property type="match status" value="1"/>
</dbReference>
<dbReference type="GO" id="GO:0017001">
    <property type="term" value="P:antibiotic catabolic process"/>
    <property type="evidence" value="ECO:0007669"/>
    <property type="project" value="InterPro"/>
</dbReference>
<feature type="signal peptide" evidence="14">
    <location>
        <begin position="1"/>
        <end position="18"/>
    </location>
</feature>
<evidence type="ECO:0000313" key="16">
    <source>
        <dbReference type="EMBL" id="ADF59066.1"/>
    </source>
</evidence>
<evidence type="ECO:0000259" key="15">
    <source>
        <dbReference type="SMART" id="SM00849"/>
    </source>
</evidence>
<dbReference type="AlphaFoldDB" id="D6PLR0"/>
<dbReference type="NCBIfam" id="NF012147">
    <property type="entry name" value="blaIMP"/>
    <property type="match status" value="1"/>
</dbReference>
<protein>
    <recommendedName>
        <fullName evidence="6 13">Beta-lactamase</fullName>
        <ecNumber evidence="6 13">3.5.2.6</ecNumber>
    </recommendedName>
</protein>
<dbReference type="EMBL" id="GU944726">
    <property type="protein sequence ID" value="ADF59066.1"/>
    <property type="molecule type" value="Genomic_DNA"/>
</dbReference>
<dbReference type="EC" id="3.5.2.6" evidence="6 13"/>
<dbReference type="CARD" id="ARO:3005463">
    <property type="molecule name" value="IMP-53"/>
    <property type="mechanism identifier" value="ARO:0001004"/>
    <property type="mechanism name" value="antibiotic inactivation"/>
</dbReference>
<gene>
    <name evidence="16" type="primary">blaIMP-25</name>
</gene>
<evidence type="ECO:0000256" key="9">
    <source>
        <dbReference type="ARBA" id="ARBA00022764"/>
    </source>
</evidence>
<evidence type="ECO:0000256" key="4">
    <source>
        <dbReference type="ARBA" id="ARBA00005250"/>
    </source>
</evidence>
<keyword evidence="7 13" id="KW-0479">Metal-binding</keyword>
<sequence>MSKLFVFFMFLFCSITAAGESLPDLKIEKLDEGVYVHTSFEEVNGWGVIPKHGLVVLVNTDAYLIDTPFTAKDTENLVNWFVERGYRIKGSISSHFHSDSTGGIEWLNSQSIPTYASELTNELLKKDGKVQAKYSFSGVSYWLVKKKIEVFYPGSGHAPDNVVVWLPENRVLFGGCFVKPYGLGNLGDANLEAWPKSAKLLMSKYSKAKLVVPGHSDIGDSSLLKLTWEQTVKGFNESKKSTTAH</sequence>
<feature type="chain" id="PRO_5003087172" description="Beta-lactamase" evidence="14">
    <location>
        <begin position="19"/>
        <end position="245"/>
    </location>
</feature>
<dbReference type="Gene3D" id="3.60.15.10">
    <property type="entry name" value="Ribonuclease Z/Hydroxyacylglutathione hydrolase-like"/>
    <property type="match status" value="1"/>
</dbReference>
<evidence type="ECO:0000256" key="7">
    <source>
        <dbReference type="ARBA" id="ARBA00022723"/>
    </source>
</evidence>
<evidence type="ECO:0000256" key="2">
    <source>
        <dbReference type="ARBA" id="ARBA00001947"/>
    </source>
</evidence>
<dbReference type="InterPro" id="IPR036866">
    <property type="entry name" value="RibonucZ/Hydroxyglut_hydro"/>
</dbReference>
<evidence type="ECO:0000256" key="14">
    <source>
        <dbReference type="SAM" id="SignalP"/>
    </source>
</evidence>
<evidence type="ECO:0000256" key="10">
    <source>
        <dbReference type="ARBA" id="ARBA00022801"/>
    </source>
</evidence>
<dbReference type="InterPro" id="IPR058199">
    <property type="entry name" value="BlaB//VIM/IMP-1"/>
</dbReference>
<dbReference type="NCBIfam" id="NF012229">
    <property type="entry name" value="bla_class_B_core"/>
    <property type="match status" value="1"/>
</dbReference>
<keyword evidence="8 14" id="KW-0732">Signal</keyword>
<dbReference type="SUPFAM" id="SSF56281">
    <property type="entry name" value="Metallo-hydrolase/oxidoreductase"/>
    <property type="match status" value="1"/>
</dbReference>
<evidence type="ECO:0000256" key="6">
    <source>
        <dbReference type="ARBA" id="ARBA00012865"/>
    </source>
</evidence>
<keyword evidence="12 13" id="KW-0046">Antibiotic resistance</keyword>
<keyword evidence="9" id="KW-0574">Periplasm</keyword>
<dbReference type="GO" id="GO:0008800">
    <property type="term" value="F:beta-lactamase activity"/>
    <property type="evidence" value="ECO:0007669"/>
    <property type="project" value="UniProtKB-UniRule"/>
</dbReference>
<dbReference type="InterPro" id="IPR001018">
    <property type="entry name" value="Beta-lactamase_class-B_CS"/>
</dbReference>
<dbReference type="GO" id="GO:0042597">
    <property type="term" value="C:periplasmic space"/>
    <property type="evidence" value="ECO:0007669"/>
    <property type="project" value="UniProtKB-SubCell"/>
</dbReference>
<evidence type="ECO:0000256" key="5">
    <source>
        <dbReference type="ARBA" id="ARBA00011245"/>
    </source>
</evidence>
<dbReference type="PANTHER" id="PTHR42951:SF4">
    <property type="entry name" value="ACYL-COENZYME A THIOESTERASE MBLAC2"/>
    <property type="match status" value="1"/>
</dbReference>
<dbReference type="PANTHER" id="PTHR42951">
    <property type="entry name" value="METALLO-BETA-LACTAMASE DOMAIN-CONTAINING"/>
    <property type="match status" value="1"/>
</dbReference>
<dbReference type="NCBIfam" id="NF033088">
    <property type="entry name" value="bla_subclass_B1"/>
    <property type="match status" value="1"/>
</dbReference>
<evidence type="ECO:0000256" key="1">
    <source>
        <dbReference type="ARBA" id="ARBA00001526"/>
    </source>
</evidence>
<accession>D6PLR0</accession>
<comment type="catalytic activity">
    <reaction evidence="1 13">
        <text>a beta-lactam + H2O = a substituted beta-amino acid</text>
        <dbReference type="Rhea" id="RHEA:20401"/>
        <dbReference type="ChEBI" id="CHEBI:15377"/>
        <dbReference type="ChEBI" id="CHEBI:35627"/>
        <dbReference type="ChEBI" id="CHEBI:140347"/>
        <dbReference type="EC" id="3.5.2.6"/>
    </reaction>
</comment>
<comment type="similarity">
    <text evidence="4 13">Belongs to the metallo-beta-lactamase superfamily. Class-B beta-lactamase family.</text>
</comment>
<evidence type="ECO:0000256" key="12">
    <source>
        <dbReference type="ARBA" id="ARBA00023251"/>
    </source>
</evidence>
<evidence type="ECO:0000256" key="3">
    <source>
        <dbReference type="ARBA" id="ARBA00004418"/>
    </source>
</evidence>
<organism evidence="16">
    <name type="scientific">Stenotrophomonas maltophilia</name>
    <name type="common">Pseudomonas maltophilia</name>
    <name type="synonym">Xanthomonas maltophilia</name>
    <dbReference type="NCBI Taxonomy" id="40324"/>
    <lineage>
        <taxon>Bacteria</taxon>
        <taxon>Pseudomonadati</taxon>
        <taxon>Pseudomonadota</taxon>
        <taxon>Gammaproteobacteria</taxon>
        <taxon>Lysobacterales</taxon>
        <taxon>Lysobacteraceae</taxon>
        <taxon>Stenotrophomonas</taxon>
        <taxon>Stenotrophomonas maltophilia group</taxon>
    </lineage>
</organism>
<comment type="subunit">
    <text evidence="5">Monomer.</text>
</comment>
<dbReference type="GO" id="GO:0046677">
    <property type="term" value="P:response to antibiotic"/>
    <property type="evidence" value="ECO:0007669"/>
    <property type="project" value="UniProtKB-UniRule"/>
</dbReference>
<feature type="domain" description="Metallo-beta-lactamase" evidence="15">
    <location>
        <begin position="52"/>
        <end position="215"/>
    </location>
</feature>
<dbReference type="PROSITE" id="PS00743">
    <property type="entry name" value="BETA_LACTAMASE_B_1"/>
    <property type="match status" value="1"/>
</dbReference>
<dbReference type="InterPro" id="IPR050855">
    <property type="entry name" value="NDM-1-like"/>
</dbReference>
<dbReference type="GO" id="GO:0008270">
    <property type="term" value="F:zinc ion binding"/>
    <property type="evidence" value="ECO:0007669"/>
    <property type="project" value="InterPro"/>
</dbReference>
<reference evidence="16" key="1">
    <citation type="submission" date="2010-02" db="EMBL/GenBank/DDBJ databases">
        <authorList>
            <person name="Wang F."/>
            <person name="Rui Y."/>
        </authorList>
    </citation>
    <scope>NUCLEOTIDE SEQUENCE</scope>
    <source>
        <strain evidence="16">NF812182</strain>
    </source>
</reference>
<dbReference type="Pfam" id="PF00753">
    <property type="entry name" value="Lactamase_B"/>
    <property type="match status" value="1"/>
</dbReference>
<keyword evidence="11 13" id="KW-0862">Zinc</keyword>
<proteinExistence type="inferred from homology"/>
<name>D6PLR0_STEMA</name>
<evidence type="ECO:0000256" key="8">
    <source>
        <dbReference type="ARBA" id="ARBA00022729"/>
    </source>
</evidence>
<evidence type="ECO:0000256" key="13">
    <source>
        <dbReference type="RuleBase" id="RU361140"/>
    </source>
</evidence>
<dbReference type="SMART" id="SM00849">
    <property type="entry name" value="Lactamase_B"/>
    <property type="match status" value="1"/>
</dbReference>
<comment type="subcellular location">
    <subcellularLocation>
        <location evidence="3">Periplasm</location>
    </subcellularLocation>
</comment>
<comment type="cofactor">
    <cofactor evidence="2 13">
        <name>Zn(2+)</name>
        <dbReference type="ChEBI" id="CHEBI:29105"/>
    </cofactor>
</comment>
<dbReference type="InterPro" id="IPR001279">
    <property type="entry name" value="Metallo-B-lactamas"/>
</dbReference>